<feature type="region of interest" description="Disordered" evidence="1">
    <location>
        <begin position="464"/>
        <end position="498"/>
    </location>
</feature>
<organism evidence="2">
    <name type="scientific">marine sediment metagenome</name>
    <dbReference type="NCBI Taxonomy" id="412755"/>
    <lineage>
        <taxon>unclassified sequences</taxon>
        <taxon>metagenomes</taxon>
        <taxon>ecological metagenomes</taxon>
    </lineage>
</organism>
<evidence type="ECO:0000256" key="1">
    <source>
        <dbReference type="SAM" id="MobiDB-lite"/>
    </source>
</evidence>
<feature type="region of interest" description="Disordered" evidence="1">
    <location>
        <begin position="1"/>
        <end position="29"/>
    </location>
</feature>
<feature type="compositionally biased region" description="Basic residues" evidence="1">
    <location>
        <begin position="12"/>
        <end position="28"/>
    </location>
</feature>
<evidence type="ECO:0000313" key="2">
    <source>
        <dbReference type="EMBL" id="KKN74309.1"/>
    </source>
</evidence>
<feature type="region of interest" description="Disordered" evidence="1">
    <location>
        <begin position="42"/>
        <end position="61"/>
    </location>
</feature>
<name>A0A0F9T576_9ZZZZ</name>
<evidence type="ECO:0008006" key="3">
    <source>
        <dbReference type="Google" id="ProtNLM"/>
    </source>
</evidence>
<feature type="compositionally biased region" description="Basic and acidic residues" evidence="1">
    <location>
        <begin position="1"/>
        <end position="11"/>
    </location>
</feature>
<accession>A0A0F9T576</accession>
<dbReference type="EMBL" id="LAZR01000329">
    <property type="protein sequence ID" value="KKN74309.1"/>
    <property type="molecule type" value="Genomic_DNA"/>
</dbReference>
<protein>
    <recommendedName>
        <fullName evidence="3">Phage-like element PBSX protein XkdF domain-containing protein</fullName>
    </recommendedName>
</protein>
<gene>
    <name evidence="2" type="ORF">LCGC14_0392480</name>
</gene>
<reference evidence="2" key="1">
    <citation type="journal article" date="2015" name="Nature">
        <title>Complex archaea that bridge the gap between prokaryotes and eukaryotes.</title>
        <authorList>
            <person name="Spang A."/>
            <person name="Saw J.H."/>
            <person name="Jorgensen S.L."/>
            <person name="Zaremba-Niedzwiedzka K."/>
            <person name="Martijn J."/>
            <person name="Lind A.E."/>
            <person name="van Eijk R."/>
            <person name="Schleper C."/>
            <person name="Guy L."/>
            <person name="Ettema T.J."/>
        </authorList>
    </citation>
    <scope>NUCLEOTIDE SEQUENCE</scope>
</reference>
<sequence>MPQHTEAERRLNKIRNARQRMSDKKKKGLAVLTTKRKNDFPDSSFLLIGKGGKKDEDGKTVPRGLRKFPVKDEEGKLLLPQLRNAIARIPQATGLSATAKQRLQTKARTLLEKERKKRERSMALSINVDATEAVGEAKENEAGQKVQRFKKEIIRDGTYTHPVHDWTLKVDESRRESWKQSADKMISNGVAIPIPISDNENHHEVTPQNTGGYVVGLENDGESLYAICEMIGEDAIKAVARNDVSVFIEQGFKDGKKRSYGEAITHVALTPTPIVPGMDGFIKIAASLSSGLTHAAAFSYDMPAKDKPDLELSKMDIELTALQELLDDDKLTEDNVLDQLGQRLEDDAEKLTAKDTEIADLKKDKPAPEPKLKLDPDVEDNLVEAGTQRLDSLVDQGRITPAVKEKLAAALIGPAGNRNGFAMSRKISGSDKSMLNVVCEALAENNPVELAKKVLTGSQHLELSRIVPDDEEDDKPTKTQQSILDDMMPTTVGAGDSK</sequence>
<comment type="caution">
    <text evidence="2">The sequence shown here is derived from an EMBL/GenBank/DDBJ whole genome shotgun (WGS) entry which is preliminary data.</text>
</comment>
<dbReference type="AlphaFoldDB" id="A0A0F9T576"/>
<proteinExistence type="predicted"/>